<feature type="chain" id="PRO_5038948364" description="Lipoprotein" evidence="2">
    <location>
        <begin position="24"/>
        <end position="182"/>
    </location>
</feature>
<keyword evidence="2" id="KW-0732">Signal</keyword>
<evidence type="ECO:0000256" key="1">
    <source>
        <dbReference type="SAM" id="MobiDB-lite"/>
    </source>
</evidence>
<evidence type="ECO:0008006" key="5">
    <source>
        <dbReference type="Google" id="ProtNLM"/>
    </source>
</evidence>
<sequence length="182" mass="18631">MPSFHRGRFAVGAAVALSTLALAGCGAGGVMHDGSTALKYDGQTVTSAQLQTATDEINKATGFGIDPANVAQVLSIGPEIVKVGQEHGVVFSDGYLRAKYSKATLSAVALQALRVNDVSQSLHNAGNLTTADTKLIADQEATLNPRYGKWVKGAGPVQAPEPWISPTPTGNAAAPGNGHPAE</sequence>
<feature type="region of interest" description="Disordered" evidence="1">
    <location>
        <begin position="158"/>
        <end position="182"/>
    </location>
</feature>
<dbReference type="PROSITE" id="PS51257">
    <property type="entry name" value="PROKAR_LIPOPROTEIN"/>
    <property type="match status" value="1"/>
</dbReference>
<evidence type="ECO:0000313" key="3">
    <source>
        <dbReference type="EMBL" id="RNI23945.1"/>
    </source>
</evidence>
<name>A0A3M9MFH1_9MICO</name>
<keyword evidence="4" id="KW-1185">Reference proteome</keyword>
<dbReference type="Proteomes" id="UP000271678">
    <property type="component" value="Unassembled WGS sequence"/>
</dbReference>
<gene>
    <name evidence="3" type="ORF">EFY87_06685</name>
</gene>
<proteinExistence type="predicted"/>
<evidence type="ECO:0000313" key="4">
    <source>
        <dbReference type="Proteomes" id="UP000271678"/>
    </source>
</evidence>
<feature type="compositionally biased region" description="Low complexity" evidence="1">
    <location>
        <begin position="166"/>
        <end position="182"/>
    </location>
</feature>
<evidence type="ECO:0000256" key="2">
    <source>
        <dbReference type="SAM" id="SignalP"/>
    </source>
</evidence>
<dbReference type="AlphaFoldDB" id="A0A3M9MFH1"/>
<accession>A0A3M9MFH1</accession>
<organism evidence="3 4">
    <name type="scientific">Flexivirga caeni</name>
    <dbReference type="NCBI Taxonomy" id="2294115"/>
    <lineage>
        <taxon>Bacteria</taxon>
        <taxon>Bacillati</taxon>
        <taxon>Actinomycetota</taxon>
        <taxon>Actinomycetes</taxon>
        <taxon>Micrococcales</taxon>
        <taxon>Dermacoccaceae</taxon>
        <taxon>Flexivirga</taxon>
    </lineage>
</organism>
<feature type="signal peptide" evidence="2">
    <location>
        <begin position="1"/>
        <end position="23"/>
    </location>
</feature>
<dbReference type="OrthoDB" id="5149462at2"/>
<dbReference type="EMBL" id="RJJQ01000004">
    <property type="protein sequence ID" value="RNI23945.1"/>
    <property type="molecule type" value="Genomic_DNA"/>
</dbReference>
<protein>
    <recommendedName>
        <fullName evidence="5">Lipoprotein</fullName>
    </recommendedName>
</protein>
<comment type="caution">
    <text evidence="3">The sequence shown here is derived from an EMBL/GenBank/DDBJ whole genome shotgun (WGS) entry which is preliminary data.</text>
</comment>
<dbReference type="RefSeq" id="WP_123270685.1">
    <property type="nucleotide sequence ID" value="NZ_RJJQ01000004.1"/>
</dbReference>
<reference evidence="3 4" key="1">
    <citation type="submission" date="2018-11" db="EMBL/GenBank/DDBJ databases">
        <title>Draft genome of Simplicispira Flexivirga sp. BO-16.</title>
        <authorList>
            <person name="Im W.T."/>
        </authorList>
    </citation>
    <scope>NUCLEOTIDE SEQUENCE [LARGE SCALE GENOMIC DNA]</scope>
    <source>
        <strain evidence="3 4">BO-16</strain>
    </source>
</reference>